<dbReference type="InterPro" id="IPR016143">
    <property type="entry name" value="Citrate_synth-like_sm_a-sub"/>
</dbReference>
<proteinExistence type="inferred from homology"/>
<evidence type="ECO:0000256" key="4">
    <source>
        <dbReference type="ARBA" id="ARBA00022679"/>
    </source>
</evidence>
<dbReference type="GO" id="GO:0006099">
    <property type="term" value="P:tricarboxylic acid cycle"/>
    <property type="evidence" value="ECO:0007669"/>
    <property type="project" value="TreeGrafter"/>
</dbReference>
<dbReference type="InterPro" id="IPR019810">
    <property type="entry name" value="Citrate_synthase_AS"/>
</dbReference>
<dbReference type="GO" id="GO:0036440">
    <property type="term" value="F:citrate synthase activity"/>
    <property type="evidence" value="ECO:0007669"/>
    <property type="project" value="UniProtKB-EC"/>
</dbReference>
<evidence type="ECO:0000313" key="7">
    <source>
        <dbReference type="Proteomes" id="UP000777784"/>
    </source>
</evidence>
<dbReference type="AlphaFoldDB" id="A0A948W8D5"/>
<dbReference type="InterPro" id="IPR016142">
    <property type="entry name" value="Citrate_synth-like_lrg_a-sub"/>
</dbReference>
<dbReference type="PROSITE" id="PS00480">
    <property type="entry name" value="CITRATE_SYNTHASE"/>
    <property type="match status" value="1"/>
</dbReference>
<comment type="caution">
    <text evidence="6">The sequence shown here is derived from an EMBL/GenBank/DDBJ whole genome shotgun (WGS) entry which is preliminary data.</text>
</comment>
<dbReference type="GO" id="GO:0005975">
    <property type="term" value="P:carbohydrate metabolic process"/>
    <property type="evidence" value="ECO:0007669"/>
    <property type="project" value="TreeGrafter"/>
</dbReference>
<sequence length="434" mass="48603">MSKLLERLKELIPQWRQERAEILKNHGDVKISDVNITQAYGGMRGVKGMICDTSLVEPDKGLIIRGYPLLKIKDLWPEETFYLLLTGDLPDEKIKKDMMLEYDKRSQVPGYVYDVLQAMPEDSHPMCMFNTAILAMEKESVFRAWYDKGMQKDDYWIPALEDSLQILAKLPGIAAAVYRIRYNKGDLISWIPGLDWGANFANMLGLPDPEGTFAKLMRLYLHFHSDHEAGNVSANTCHTVGSALSDPYYAVSAGLNGLAGPLHGLANQECLAWILETMQKFGGAPSEEEIRDYAFETLRSGKVVPGYGHAVLRVTDPRFTGFNEFGREYLPNDPVFKTVDAVFRVVPKVLGEFSEERVKAGKAPIANVWPNVDAGSGCLLYHYGLTEFNYYTVLFSVSRAMGMCAQLVWNRAVGSALTRPKSVGTKFLKAFVSK</sequence>
<evidence type="ECO:0000256" key="5">
    <source>
        <dbReference type="RuleBase" id="RU003406"/>
    </source>
</evidence>
<dbReference type="InterPro" id="IPR036969">
    <property type="entry name" value="Citrate_synthase_sf"/>
</dbReference>
<name>A0A948W8D5_UNCEI</name>
<gene>
    <name evidence="6" type="ORF">KJ970_19995</name>
</gene>
<dbReference type="PANTHER" id="PTHR11739">
    <property type="entry name" value="CITRATE SYNTHASE"/>
    <property type="match status" value="1"/>
</dbReference>
<dbReference type="PRINTS" id="PR00143">
    <property type="entry name" value="CITRTSNTHASE"/>
</dbReference>
<reference evidence="6" key="1">
    <citation type="submission" date="2021-05" db="EMBL/GenBank/DDBJ databases">
        <title>Energy efficiency and biological interactions define the core microbiome of deep oligotrophic groundwater.</title>
        <authorList>
            <person name="Mehrshad M."/>
            <person name="Lopez-Fernandez M."/>
            <person name="Bell E."/>
            <person name="Bernier-Latmani R."/>
            <person name="Bertilsson S."/>
            <person name="Dopson M."/>
        </authorList>
    </citation>
    <scope>NUCLEOTIDE SEQUENCE</scope>
    <source>
        <strain evidence="6">Modern_marine.mb.64</strain>
    </source>
</reference>
<dbReference type="Gene3D" id="1.10.580.10">
    <property type="entry name" value="Citrate Synthase, domain 1"/>
    <property type="match status" value="1"/>
</dbReference>
<evidence type="ECO:0000256" key="2">
    <source>
        <dbReference type="ARBA" id="ARBA00010566"/>
    </source>
</evidence>
<comment type="pathway">
    <text evidence="1">Carbohydrate metabolism; tricarboxylic acid cycle.</text>
</comment>
<dbReference type="EC" id="2.3.3.16" evidence="3"/>
<keyword evidence="4 5" id="KW-0808">Transferase</keyword>
<dbReference type="InterPro" id="IPR002020">
    <property type="entry name" value="Citrate_synthase"/>
</dbReference>
<evidence type="ECO:0000256" key="3">
    <source>
        <dbReference type="ARBA" id="ARBA00012972"/>
    </source>
</evidence>
<evidence type="ECO:0000256" key="1">
    <source>
        <dbReference type="ARBA" id="ARBA00005163"/>
    </source>
</evidence>
<evidence type="ECO:0000313" key="6">
    <source>
        <dbReference type="EMBL" id="MBU2693205.1"/>
    </source>
</evidence>
<organism evidence="6 7">
    <name type="scientific">Eiseniibacteriota bacterium</name>
    <dbReference type="NCBI Taxonomy" id="2212470"/>
    <lineage>
        <taxon>Bacteria</taxon>
        <taxon>Candidatus Eiseniibacteriota</taxon>
    </lineage>
</organism>
<dbReference type="PANTHER" id="PTHR11739:SF8">
    <property type="entry name" value="CITRATE SYNTHASE, MITOCHONDRIAL"/>
    <property type="match status" value="1"/>
</dbReference>
<dbReference type="EMBL" id="JAHJDP010000117">
    <property type="protein sequence ID" value="MBU2693205.1"/>
    <property type="molecule type" value="Genomic_DNA"/>
</dbReference>
<dbReference type="NCBIfam" id="NF007128">
    <property type="entry name" value="PRK09569.1"/>
    <property type="match status" value="1"/>
</dbReference>
<dbReference type="Gene3D" id="1.10.230.10">
    <property type="entry name" value="Cytochrome P450-Terp, domain 2"/>
    <property type="match status" value="1"/>
</dbReference>
<dbReference type="Proteomes" id="UP000777784">
    <property type="component" value="Unassembled WGS sequence"/>
</dbReference>
<keyword evidence="6" id="KW-0012">Acyltransferase</keyword>
<protein>
    <recommendedName>
        <fullName evidence="3">citrate synthase (unknown stereospecificity)</fullName>
        <ecNumber evidence="3">2.3.3.16</ecNumber>
    </recommendedName>
</protein>
<comment type="similarity">
    <text evidence="2 5">Belongs to the citrate synthase family.</text>
</comment>
<dbReference type="Pfam" id="PF00285">
    <property type="entry name" value="Citrate_synt"/>
    <property type="match status" value="1"/>
</dbReference>
<dbReference type="SUPFAM" id="SSF48256">
    <property type="entry name" value="Citrate synthase"/>
    <property type="match status" value="1"/>
</dbReference>
<accession>A0A948W8D5</accession>